<keyword evidence="3" id="KW-1185">Reference proteome</keyword>
<dbReference type="AlphaFoldDB" id="A0AAV7SDG5"/>
<evidence type="ECO:0000313" key="2">
    <source>
        <dbReference type="EMBL" id="KAJ1162597.1"/>
    </source>
</evidence>
<reference evidence="2" key="1">
    <citation type="journal article" date="2022" name="bioRxiv">
        <title>Sequencing and chromosome-scale assembly of the giantPleurodeles waltlgenome.</title>
        <authorList>
            <person name="Brown T."/>
            <person name="Elewa A."/>
            <person name="Iarovenko S."/>
            <person name="Subramanian E."/>
            <person name="Araus A.J."/>
            <person name="Petzold A."/>
            <person name="Susuki M."/>
            <person name="Suzuki K.-i.T."/>
            <person name="Hayashi T."/>
            <person name="Toyoda A."/>
            <person name="Oliveira C."/>
            <person name="Osipova E."/>
            <person name="Leigh N.D."/>
            <person name="Simon A."/>
            <person name="Yun M.H."/>
        </authorList>
    </citation>
    <scope>NUCLEOTIDE SEQUENCE</scope>
    <source>
        <strain evidence="2">20211129_DDA</strain>
        <tissue evidence="2">Liver</tissue>
    </source>
</reference>
<sequence length="186" mass="21103">MLSRRWPFLYRGEQQQWTEAWAWPRWRPERRLNRRALLSAHRCTKILCPAVPQNEWDGSGNIARLRLMLRENCAQEDAPRGEEPATKGRSGRQRDGAAAIARGRCRRLDALRAEPGGEREGARLPWPSAGVHRHDAEAAERGTPLILEGAPALAGPSCVALEDDREWWVPTRDAWGPPRCPRGENH</sequence>
<dbReference type="Proteomes" id="UP001066276">
    <property type="component" value="Chromosome 4_2"/>
</dbReference>
<evidence type="ECO:0000256" key="1">
    <source>
        <dbReference type="SAM" id="MobiDB-lite"/>
    </source>
</evidence>
<proteinExistence type="predicted"/>
<protein>
    <submittedName>
        <fullName evidence="2">Uncharacterized protein</fullName>
    </submittedName>
</protein>
<feature type="region of interest" description="Disordered" evidence="1">
    <location>
        <begin position="75"/>
        <end position="98"/>
    </location>
</feature>
<accession>A0AAV7SDG5</accession>
<feature type="compositionally biased region" description="Basic and acidic residues" evidence="1">
    <location>
        <begin position="77"/>
        <end position="86"/>
    </location>
</feature>
<gene>
    <name evidence="2" type="ORF">NDU88_003065</name>
</gene>
<name>A0AAV7SDG5_PLEWA</name>
<evidence type="ECO:0000313" key="3">
    <source>
        <dbReference type="Proteomes" id="UP001066276"/>
    </source>
</evidence>
<organism evidence="2 3">
    <name type="scientific">Pleurodeles waltl</name>
    <name type="common">Iberian ribbed newt</name>
    <dbReference type="NCBI Taxonomy" id="8319"/>
    <lineage>
        <taxon>Eukaryota</taxon>
        <taxon>Metazoa</taxon>
        <taxon>Chordata</taxon>
        <taxon>Craniata</taxon>
        <taxon>Vertebrata</taxon>
        <taxon>Euteleostomi</taxon>
        <taxon>Amphibia</taxon>
        <taxon>Batrachia</taxon>
        <taxon>Caudata</taxon>
        <taxon>Salamandroidea</taxon>
        <taxon>Salamandridae</taxon>
        <taxon>Pleurodelinae</taxon>
        <taxon>Pleurodeles</taxon>
    </lineage>
</organism>
<dbReference type="EMBL" id="JANPWB010000008">
    <property type="protein sequence ID" value="KAJ1162597.1"/>
    <property type="molecule type" value="Genomic_DNA"/>
</dbReference>
<comment type="caution">
    <text evidence="2">The sequence shown here is derived from an EMBL/GenBank/DDBJ whole genome shotgun (WGS) entry which is preliminary data.</text>
</comment>